<dbReference type="GO" id="GO:0017136">
    <property type="term" value="F:histone deacetylase activity, NAD-dependent"/>
    <property type="evidence" value="ECO:0007669"/>
    <property type="project" value="TreeGrafter"/>
</dbReference>
<dbReference type="PANTHER" id="PTHR11085:SF4">
    <property type="entry name" value="NAD-DEPENDENT PROTEIN DEACYLASE"/>
    <property type="match status" value="1"/>
</dbReference>
<organism evidence="6 7">
    <name type="scientific">Nostocoides australiense Ben110</name>
    <dbReference type="NCBI Taxonomy" id="1193182"/>
    <lineage>
        <taxon>Bacteria</taxon>
        <taxon>Bacillati</taxon>
        <taxon>Actinomycetota</taxon>
        <taxon>Actinomycetes</taxon>
        <taxon>Micrococcales</taxon>
        <taxon>Intrasporangiaceae</taxon>
        <taxon>Nostocoides</taxon>
    </lineage>
</organism>
<comment type="catalytic activity">
    <reaction evidence="3">
        <text>N(6)-acetyl-L-lysyl-[protein] + NAD(+) + H2O = 2''-O-acetyl-ADP-D-ribose + nicotinamide + L-lysyl-[protein]</text>
        <dbReference type="Rhea" id="RHEA:43636"/>
        <dbReference type="Rhea" id="RHEA-COMP:9752"/>
        <dbReference type="Rhea" id="RHEA-COMP:10731"/>
        <dbReference type="ChEBI" id="CHEBI:15377"/>
        <dbReference type="ChEBI" id="CHEBI:17154"/>
        <dbReference type="ChEBI" id="CHEBI:29969"/>
        <dbReference type="ChEBI" id="CHEBI:57540"/>
        <dbReference type="ChEBI" id="CHEBI:61930"/>
        <dbReference type="ChEBI" id="CHEBI:83767"/>
        <dbReference type="EC" id="2.3.1.286"/>
    </reaction>
</comment>
<dbReference type="EMBL" id="CAJA01000084">
    <property type="protein sequence ID" value="CCH72531.1"/>
    <property type="molecule type" value="Genomic_DNA"/>
</dbReference>
<dbReference type="STRING" id="1193182.BN11_1740019"/>
<accession>W6JV73</accession>
<feature type="binding site" evidence="3">
    <location>
        <begin position="200"/>
        <end position="202"/>
    </location>
    <ligand>
        <name>NAD(+)</name>
        <dbReference type="ChEBI" id="CHEBI:57540"/>
    </ligand>
</feature>
<dbReference type="PANTHER" id="PTHR11085">
    <property type="entry name" value="NAD-DEPENDENT PROTEIN DEACYLASE SIRTUIN-5, MITOCHONDRIAL-RELATED"/>
    <property type="match status" value="1"/>
</dbReference>
<dbReference type="GO" id="GO:0036054">
    <property type="term" value="F:protein-malonyllysine demalonylase activity"/>
    <property type="evidence" value="ECO:0007669"/>
    <property type="project" value="InterPro"/>
</dbReference>
<dbReference type="CDD" id="cd01412">
    <property type="entry name" value="SIRT5_Af1_CobB"/>
    <property type="match status" value="1"/>
</dbReference>
<dbReference type="NCBIfam" id="NF001753">
    <property type="entry name" value="PRK00481.1-3"/>
    <property type="match status" value="1"/>
</dbReference>
<dbReference type="GO" id="GO:0070403">
    <property type="term" value="F:NAD+ binding"/>
    <property type="evidence" value="ECO:0007669"/>
    <property type="project" value="UniProtKB-UniRule"/>
</dbReference>
<dbReference type="EC" id="2.3.1.286" evidence="3"/>
<dbReference type="InterPro" id="IPR003000">
    <property type="entry name" value="Sirtuin"/>
</dbReference>
<evidence type="ECO:0000259" key="5">
    <source>
        <dbReference type="PROSITE" id="PS50305"/>
    </source>
</evidence>
<proteinExistence type="inferred from homology"/>
<dbReference type="InterPro" id="IPR026591">
    <property type="entry name" value="Sirtuin_cat_small_dom_sf"/>
</dbReference>
<dbReference type="SUPFAM" id="SSF52467">
    <property type="entry name" value="DHS-like NAD/FAD-binding domain"/>
    <property type="match status" value="1"/>
</dbReference>
<dbReference type="InterPro" id="IPR050134">
    <property type="entry name" value="NAD-dep_sirtuin_deacylases"/>
</dbReference>
<dbReference type="AlphaFoldDB" id="W6JV73"/>
<dbReference type="InterPro" id="IPR026590">
    <property type="entry name" value="Ssirtuin_cat_dom"/>
</dbReference>
<gene>
    <name evidence="3 6" type="primary">cobB</name>
    <name evidence="6" type="ORF">BN11_1740019</name>
</gene>
<keyword evidence="6" id="KW-0378">Hydrolase</keyword>
<protein>
    <recommendedName>
        <fullName evidence="3">NAD-dependent protein deacylase</fullName>
        <ecNumber evidence="3">2.3.1.286</ecNumber>
    </recommendedName>
    <alternativeName>
        <fullName evidence="3">Regulatory protein SIR2 homolog</fullName>
    </alternativeName>
</protein>
<keyword evidence="3 4" id="KW-0479">Metal-binding</keyword>
<evidence type="ECO:0000256" key="3">
    <source>
        <dbReference type="HAMAP-Rule" id="MF_01121"/>
    </source>
</evidence>
<dbReference type="Gene3D" id="3.40.50.1220">
    <property type="entry name" value="TPP-binding domain"/>
    <property type="match status" value="1"/>
</dbReference>
<evidence type="ECO:0000256" key="1">
    <source>
        <dbReference type="ARBA" id="ARBA00022679"/>
    </source>
</evidence>
<keyword evidence="1" id="KW-0808">Transferase</keyword>
<dbReference type="RefSeq" id="WP_048697942.1">
    <property type="nucleotide sequence ID" value="NZ_HG764815.1"/>
</dbReference>
<feature type="binding site" evidence="3 4">
    <location>
        <position position="137"/>
    </location>
    <ligand>
        <name>Zn(2+)</name>
        <dbReference type="ChEBI" id="CHEBI:29105"/>
    </ligand>
</feature>
<comment type="catalytic activity">
    <reaction evidence="3">
        <text>N(6)-succinyl-L-lysyl-[protein] + NAD(+) + H2O = 2''-O-succinyl-ADP-D-ribose + nicotinamide + L-lysyl-[protein]</text>
        <dbReference type="Rhea" id="RHEA:47668"/>
        <dbReference type="Rhea" id="RHEA-COMP:9752"/>
        <dbReference type="Rhea" id="RHEA-COMP:11877"/>
        <dbReference type="ChEBI" id="CHEBI:15377"/>
        <dbReference type="ChEBI" id="CHEBI:17154"/>
        <dbReference type="ChEBI" id="CHEBI:29969"/>
        <dbReference type="ChEBI" id="CHEBI:57540"/>
        <dbReference type="ChEBI" id="CHEBI:87830"/>
        <dbReference type="ChEBI" id="CHEBI:87832"/>
    </reaction>
</comment>
<feature type="binding site" evidence="3">
    <location>
        <begin position="226"/>
        <end position="228"/>
    </location>
    <ligand>
        <name>NAD(+)</name>
        <dbReference type="ChEBI" id="CHEBI:57540"/>
    </ligand>
</feature>
<comment type="function">
    <text evidence="3">NAD-dependent lysine deacetylase and desuccinylase that specifically removes acetyl and succinyl groups on target proteins. Modulates the activities of several proteins which are inactive in their acylated form.</text>
</comment>
<feature type="domain" description="Deacetylase sirtuin-type" evidence="5">
    <location>
        <begin position="4"/>
        <end position="259"/>
    </location>
</feature>
<feature type="binding site" evidence="3">
    <location>
        <begin position="108"/>
        <end position="111"/>
    </location>
    <ligand>
        <name>NAD(+)</name>
        <dbReference type="ChEBI" id="CHEBI:57540"/>
    </ligand>
</feature>
<evidence type="ECO:0000256" key="2">
    <source>
        <dbReference type="ARBA" id="ARBA00023027"/>
    </source>
</evidence>
<comment type="domain">
    <text evidence="3">2 residues (Tyr-75 and Arg-78) present in a large hydrophobic pocket are probably involved in substrate specificity. They are important for desuccinylation activity, but dispensable for deacetylation activity.</text>
</comment>
<comment type="subcellular location">
    <subcellularLocation>
        <location evidence="3">Cytoplasm</location>
    </subcellularLocation>
</comment>
<feature type="binding site" evidence="3">
    <location>
        <position position="78"/>
    </location>
    <ligand>
        <name>substrate</name>
    </ligand>
</feature>
<evidence type="ECO:0000256" key="4">
    <source>
        <dbReference type="PROSITE-ProRule" id="PRU00236"/>
    </source>
</evidence>
<dbReference type="GO" id="GO:0005737">
    <property type="term" value="C:cytoplasm"/>
    <property type="evidence" value="ECO:0007669"/>
    <property type="project" value="UniProtKB-SubCell"/>
</dbReference>
<dbReference type="InterPro" id="IPR029035">
    <property type="entry name" value="DHS-like_NAD/FAD-binding_dom"/>
</dbReference>
<evidence type="ECO:0000313" key="7">
    <source>
        <dbReference type="Proteomes" id="UP000035763"/>
    </source>
</evidence>
<keyword evidence="2 3" id="KW-0520">NAD</keyword>
<keyword evidence="3" id="KW-0963">Cytoplasm</keyword>
<dbReference type="Pfam" id="PF02146">
    <property type="entry name" value="SIR2"/>
    <property type="match status" value="1"/>
</dbReference>
<dbReference type="GO" id="GO:0008270">
    <property type="term" value="F:zinc ion binding"/>
    <property type="evidence" value="ECO:0007669"/>
    <property type="project" value="UniProtKB-UniRule"/>
</dbReference>
<dbReference type="GO" id="GO:0036055">
    <property type="term" value="F:protein-succinyllysine desuccinylase activity"/>
    <property type="evidence" value="ECO:0007669"/>
    <property type="project" value="UniProtKB-UniRule"/>
</dbReference>
<feature type="binding site" evidence="3 4">
    <location>
        <position position="160"/>
    </location>
    <ligand>
        <name>Zn(2+)</name>
        <dbReference type="ChEBI" id="CHEBI:29105"/>
    </ligand>
</feature>
<dbReference type="HAMAP" id="MF_01121">
    <property type="entry name" value="Sirtuin_ClassIII"/>
    <property type="match status" value="1"/>
</dbReference>
<feature type="binding site" evidence="3 4">
    <location>
        <position position="163"/>
    </location>
    <ligand>
        <name>Zn(2+)</name>
        <dbReference type="ChEBI" id="CHEBI:29105"/>
    </ligand>
</feature>
<reference evidence="6 7" key="1">
    <citation type="journal article" date="2013" name="ISME J.">
        <title>A metabolic model for members of the genus Tetrasphaera involved in enhanced biological phosphorus removal.</title>
        <authorList>
            <person name="Kristiansen R."/>
            <person name="Nguyen H.T.T."/>
            <person name="Saunders A.M."/>
            <person name="Nielsen J.L."/>
            <person name="Wimmer R."/>
            <person name="Le V.Q."/>
            <person name="McIlroy S.J."/>
            <person name="Petrovski S."/>
            <person name="Seviour R.J."/>
            <person name="Calteau A."/>
            <person name="Nielsen K.L."/>
            <person name="Nielsen P.H."/>
        </authorList>
    </citation>
    <scope>NUCLEOTIDE SEQUENCE [LARGE SCALE GENOMIC DNA]</scope>
    <source>
        <strain evidence="6 7">Ben110</strain>
    </source>
</reference>
<feature type="binding site" evidence="3">
    <location>
        <position position="244"/>
    </location>
    <ligand>
        <name>NAD(+)</name>
        <dbReference type="ChEBI" id="CHEBI:57540"/>
    </ligand>
</feature>
<dbReference type="Proteomes" id="UP000035763">
    <property type="component" value="Unassembled WGS sequence"/>
</dbReference>
<dbReference type="OrthoDB" id="9800582at2"/>
<feature type="binding site" evidence="3">
    <location>
        <position position="75"/>
    </location>
    <ligand>
        <name>substrate</name>
    </ligand>
</feature>
<comment type="caution">
    <text evidence="6">The sequence shown here is derived from an EMBL/GenBank/DDBJ whole genome shotgun (WGS) entry which is preliminary data.</text>
</comment>
<keyword evidence="3 4" id="KW-0862">Zinc</keyword>
<evidence type="ECO:0000313" key="6">
    <source>
        <dbReference type="EMBL" id="CCH72531.1"/>
    </source>
</evidence>
<dbReference type="InterPro" id="IPR027546">
    <property type="entry name" value="Sirtuin_class_III"/>
</dbReference>
<keyword evidence="7" id="KW-1185">Reference proteome</keyword>
<comment type="cofactor">
    <cofactor evidence="3">
        <name>Zn(2+)</name>
        <dbReference type="ChEBI" id="CHEBI:29105"/>
    </cofactor>
    <text evidence="3">Binds 1 zinc ion per subunit.</text>
</comment>
<comment type="similarity">
    <text evidence="3">Belongs to the sirtuin family. Class III subfamily.</text>
</comment>
<feature type="active site" description="Proton acceptor" evidence="3 4">
    <location>
        <position position="126"/>
    </location>
</feature>
<feature type="binding site" evidence="3 4">
    <location>
        <position position="134"/>
    </location>
    <ligand>
        <name>Zn(2+)</name>
        <dbReference type="ChEBI" id="CHEBI:29105"/>
    </ligand>
</feature>
<sequence>MEQDDTARVTVPKALTEIAARSPRVVVLTGAGMSAESGLATFRDPHAGLWERFSPQALASASAWEDDPELVWAWYLWRFERIEHVAPNAGHVAIARWGRGADVSVVTQNVDDLHERAGSADVVHVHGAIASFRCSVCEAPYAEPIDVPDEPVERLPPPVCRVCGGLVRPGVVWFGEVLPVDAWTRAVALVSEADLVVVVGTSGIVYPAAGLPAIARSEGAVVIEINPDRTDVSDMVHHTWHETAARALPALVGSFLPAG</sequence>
<comment type="caution">
    <text evidence="3">Lacks conserved residue(s) required for the propagation of feature annotation.</text>
</comment>
<name>W6JV73_9MICO</name>
<dbReference type="PROSITE" id="PS50305">
    <property type="entry name" value="SIRTUIN"/>
    <property type="match status" value="1"/>
</dbReference>
<dbReference type="Gene3D" id="3.30.1600.10">
    <property type="entry name" value="SIR2/SIRT2 'Small Domain"/>
    <property type="match status" value="1"/>
</dbReference>